<dbReference type="SUPFAM" id="SSF47413">
    <property type="entry name" value="lambda repressor-like DNA-binding domains"/>
    <property type="match status" value="1"/>
</dbReference>
<evidence type="ECO:0000256" key="2">
    <source>
        <dbReference type="ARBA" id="ARBA00023125"/>
    </source>
</evidence>
<keyword evidence="3" id="KW-0804">Transcription</keyword>
<dbReference type="RefSeq" id="WP_212694230.1">
    <property type="nucleotide sequence ID" value="NZ_CP058649.1"/>
</dbReference>
<dbReference type="AlphaFoldDB" id="A0A8J8SH65"/>
<evidence type="ECO:0000256" key="1">
    <source>
        <dbReference type="ARBA" id="ARBA00023015"/>
    </source>
</evidence>
<dbReference type="KEGG" id="vpy:HZI73_15180"/>
<proteinExistence type="predicted"/>
<dbReference type="CDD" id="cd06267">
    <property type="entry name" value="PBP1_LacI_sugar_binding-like"/>
    <property type="match status" value="1"/>
</dbReference>
<dbReference type="InterPro" id="IPR000843">
    <property type="entry name" value="HTH_LacI"/>
</dbReference>
<dbReference type="Gene3D" id="3.40.50.2300">
    <property type="match status" value="2"/>
</dbReference>
<reference evidence="5" key="1">
    <citation type="submission" date="2020-07" db="EMBL/GenBank/DDBJ databases">
        <title>Vallitalea pronyensis genome.</title>
        <authorList>
            <person name="Postec A."/>
        </authorList>
    </citation>
    <scope>NUCLEOTIDE SEQUENCE</scope>
    <source>
        <strain evidence="5">FatNI3</strain>
    </source>
</reference>
<keyword evidence="2 5" id="KW-0238">DNA-binding</keyword>
<dbReference type="Proteomes" id="UP000683246">
    <property type="component" value="Chromosome"/>
</dbReference>
<dbReference type="PANTHER" id="PTHR30146">
    <property type="entry name" value="LACI-RELATED TRANSCRIPTIONAL REPRESSOR"/>
    <property type="match status" value="1"/>
</dbReference>
<organism evidence="5 6">
    <name type="scientific">Vallitalea pronyensis</name>
    <dbReference type="NCBI Taxonomy" id="1348613"/>
    <lineage>
        <taxon>Bacteria</taxon>
        <taxon>Bacillati</taxon>
        <taxon>Bacillota</taxon>
        <taxon>Clostridia</taxon>
        <taxon>Lachnospirales</taxon>
        <taxon>Vallitaleaceae</taxon>
        <taxon>Vallitalea</taxon>
    </lineage>
</organism>
<dbReference type="CDD" id="cd01392">
    <property type="entry name" value="HTH_LacI"/>
    <property type="match status" value="1"/>
</dbReference>
<keyword evidence="6" id="KW-1185">Reference proteome</keyword>
<evidence type="ECO:0000256" key="3">
    <source>
        <dbReference type="ARBA" id="ARBA00023163"/>
    </source>
</evidence>
<evidence type="ECO:0000313" key="5">
    <source>
        <dbReference type="EMBL" id="QUI23545.1"/>
    </source>
</evidence>
<dbReference type="PROSITE" id="PS00356">
    <property type="entry name" value="HTH_LACI_1"/>
    <property type="match status" value="1"/>
</dbReference>
<dbReference type="PANTHER" id="PTHR30146:SF109">
    <property type="entry name" value="HTH-TYPE TRANSCRIPTIONAL REGULATOR GALS"/>
    <property type="match status" value="1"/>
</dbReference>
<accession>A0A8J8SH65</accession>
<keyword evidence="1" id="KW-0805">Transcription regulation</keyword>
<dbReference type="SMART" id="SM00354">
    <property type="entry name" value="HTH_LACI"/>
    <property type="match status" value="1"/>
</dbReference>
<dbReference type="Pfam" id="PF13377">
    <property type="entry name" value="Peripla_BP_3"/>
    <property type="match status" value="1"/>
</dbReference>
<dbReference type="Pfam" id="PF00356">
    <property type="entry name" value="LacI"/>
    <property type="match status" value="1"/>
</dbReference>
<dbReference type="InterPro" id="IPR046335">
    <property type="entry name" value="LacI/GalR-like_sensor"/>
</dbReference>
<sequence length="336" mass="37914">MATIKDIAKKAGVSITTVSRALNDYDDVNAVTKKKILDIANEIGYVPNRSAQNLVKKKNNTLAIILSGLEPDGGKDNIIYRLLSGMYRYAESVNYEVVLYTTSSAHQREKTYVQFCKEHNIGGAVLNGIKMDDPYFYELMESNLPCVLIDILAQGENTSSISINNLEASREATELLIQHQHTHIGMINGRREAAVSLERYRGYTKALENNKIAVNHDYIVYADYLEDKAYSKTMDLLKKYPKMTALFCASDMMALGAMKAVRQLNLRVPEDISIIGFDNIPLSEHMTPPLTTVDQDFYIMGEKAAEQLLKMIKKEAYKKNIILQHKILERKSVSML</sequence>
<dbReference type="Gene3D" id="1.10.260.40">
    <property type="entry name" value="lambda repressor-like DNA-binding domains"/>
    <property type="match status" value="1"/>
</dbReference>
<dbReference type="EMBL" id="CP058649">
    <property type="protein sequence ID" value="QUI23545.1"/>
    <property type="molecule type" value="Genomic_DNA"/>
</dbReference>
<evidence type="ECO:0000259" key="4">
    <source>
        <dbReference type="PROSITE" id="PS50932"/>
    </source>
</evidence>
<gene>
    <name evidence="5" type="ORF">HZI73_15180</name>
</gene>
<evidence type="ECO:0000313" key="6">
    <source>
        <dbReference type="Proteomes" id="UP000683246"/>
    </source>
</evidence>
<feature type="domain" description="HTH lacI-type" evidence="4">
    <location>
        <begin position="2"/>
        <end position="56"/>
    </location>
</feature>
<dbReference type="PRINTS" id="PR00036">
    <property type="entry name" value="HTHLACI"/>
</dbReference>
<name>A0A8J8SH65_9FIRM</name>
<dbReference type="InterPro" id="IPR028082">
    <property type="entry name" value="Peripla_BP_I"/>
</dbReference>
<dbReference type="GO" id="GO:0003700">
    <property type="term" value="F:DNA-binding transcription factor activity"/>
    <property type="evidence" value="ECO:0007669"/>
    <property type="project" value="TreeGrafter"/>
</dbReference>
<dbReference type="SUPFAM" id="SSF53822">
    <property type="entry name" value="Periplasmic binding protein-like I"/>
    <property type="match status" value="1"/>
</dbReference>
<protein>
    <submittedName>
        <fullName evidence="5">LacI family DNA-binding transcriptional regulator</fullName>
    </submittedName>
</protein>
<dbReference type="GO" id="GO:0000976">
    <property type="term" value="F:transcription cis-regulatory region binding"/>
    <property type="evidence" value="ECO:0007669"/>
    <property type="project" value="TreeGrafter"/>
</dbReference>
<dbReference type="InterPro" id="IPR010982">
    <property type="entry name" value="Lambda_DNA-bd_dom_sf"/>
</dbReference>
<dbReference type="PROSITE" id="PS50932">
    <property type="entry name" value="HTH_LACI_2"/>
    <property type="match status" value="1"/>
</dbReference>